<evidence type="ECO:0000256" key="2">
    <source>
        <dbReference type="ARBA" id="ARBA00022771"/>
    </source>
</evidence>
<dbReference type="EMBL" id="CARXXK010000001">
    <property type="protein sequence ID" value="CAI6343244.1"/>
    <property type="molecule type" value="Genomic_DNA"/>
</dbReference>
<keyword evidence="3" id="KW-0862">Zinc</keyword>
<dbReference type="AlphaFoldDB" id="A0AAV0VGA4"/>
<evidence type="ECO:0000313" key="7">
    <source>
        <dbReference type="Proteomes" id="UP001160148"/>
    </source>
</evidence>
<dbReference type="Pfam" id="PF10551">
    <property type="entry name" value="MULE"/>
    <property type="match status" value="1"/>
</dbReference>
<dbReference type="Gene3D" id="2.20.25.240">
    <property type="match status" value="1"/>
</dbReference>
<evidence type="ECO:0008006" key="8">
    <source>
        <dbReference type="Google" id="ProtNLM"/>
    </source>
</evidence>
<keyword evidence="1" id="KW-0479">Metal-binding</keyword>
<reference evidence="6 7" key="1">
    <citation type="submission" date="2023-01" db="EMBL/GenBank/DDBJ databases">
        <authorList>
            <person name="Whitehead M."/>
        </authorList>
    </citation>
    <scope>NUCLEOTIDE SEQUENCE [LARGE SCALE GENOMIC DNA]</scope>
</reference>
<evidence type="ECO:0000256" key="3">
    <source>
        <dbReference type="ARBA" id="ARBA00022833"/>
    </source>
</evidence>
<evidence type="ECO:0000259" key="4">
    <source>
        <dbReference type="Pfam" id="PF04500"/>
    </source>
</evidence>
<dbReference type="PANTHER" id="PTHR47160">
    <property type="entry name" value="PUTATIVE-RELATED"/>
    <property type="match status" value="1"/>
</dbReference>
<dbReference type="InterPro" id="IPR018289">
    <property type="entry name" value="MULE_transposase_dom"/>
</dbReference>
<comment type="caution">
    <text evidence="6">The sequence shown here is derived from an EMBL/GenBank/DDBJ whole genome shotgun (WGS) entry which is preliminary data.</text>
</comment>
<feature type="domain" description="FLYWCH-type" evidence="4">
    <location>
        <begin position="3"/>
        <end position="59"/>
    </location>
</feature>
<dbReference type="GO" id="GO:0008270">
    <property type="term" value="F:zinc ion binding"/>
    <property type="evidence" value="ECO:0007669"/>
    <property type="project" value="UniProtKB-KW"/>
</dbReference>
<keyword evidence="7" id="KW-1185">Reference proteome</keyword>
<name>A0AAV0VGA4_9HEMI</name>
<evidence type="ECO:0000313" key="6">
    <source>
        <dbReference type="EMBL" id="CAI6343244.1"/>
    </source>
</evidence>
<accession>A0AAV0VGA4</accession>
<sequence length="461" mass="53946">MEYIKSQKNKNLLKFNSYLYRFDKKYKNTMYWRCTEELCKSRLNLKNDEIVKGPSEHNHTISNLEIERRVCIDKMKIRALSSQDNPHQIVSEASTLCSQAVHGALPPVSHIKRTLCRIRQINSSAPSNPFTITDITIPDKYSHTIDGRTFLINDIEPVESRILVFATKENLDLLSKSDHWFADGTFKSCPPLFTQVYTIHVIKHNLVIPVVFALMPDKTQSSYERLFSAIKTHNINLNPKTIMTDFEQSSLNAFKILFPNTEQNGCFFHQTQCVWRKIQTISGMVEKYKTDSEFSLQVRYLSALAFVPENDVIDAFETLCESTYYTNNEDVLEPLISYFEDTWIGRPNRRRRRNPRFPISLWNCFRSTISGLPRTNNYVEGWHRGFNNLLSSCHPTIWKFIEGIQKEQSLNEMKINQYIAGTVEPSKKRKRDTLKDLVNDYENRDRLEYLRGIAYNLKYQI</sequence>
<dbReference type="InterPro" id="IPR007588">
    <property type="entry name" value="Znf_FLYWCH"/>
</dbReference>
<dbReference type="Pfam" id="PF04500">
    <property type="entry name" value="FLYWCH"/>
    <property type="match status" value="1"/>
</dbReference>
<dbReference type="PANTHER" id="PTHR47160:SF10">
    <property type="entry name" value="MULE TRANSPOSASE DOMAIN-CONTAINING PROTEIN"/>
    <property type="match status" value="1"/>
</dbReference>
<feature type="domain" description="MULE transposase" evidence="5">
    <location>
        <begin position="180"/>
        <end position="269"/>
    </location>
</feature>
<proteinExistence type="predicted"/>
<dbReference type="Proteomes" id="UP001160148">
    <property type="component" value="Unassembled WGS sequence"/>
</dbReference>
<evidence type="ECO:0000256" key="1">
    <source>
        <dbReference type="ARBA" id="ARBA00022723"/>
    </source>
</evidence>
<organism evidence="6 7">
    <name type="scientific">Macrosiphum euphorbiae</name>
    <name type="common">potato aphid</name>
    <dbReference type="NCBI Taxonomy" id="13131"/>
    <lineage>
        <taxon>Eukaryota</taxon>
        <taxon>Metazoa</taxon>
        <taxon>Ecdysozoa</taxon>
        <taxon>Arthropoda</taxon>
        <taxon>Hexapoda</taxon>
        <taxon>Insecta</taxon>
        <taxon>Pterygota</taxon>
        <taxon>Neoptera</taxon>
        <taxon>Paraneoptera</taxon>
        <taxon>Hemiptera</taxon>
        <taxon>Sternorrhyncha</taxon>
        <taxon>Aphidomorpha</taxon>
        <taxon>Aphidoidea</taxon>
        <taxon>Aphididae</taxon>
        <taxon>Macrosiphini</taxon>
        <taxon>Macrosiphum</taxon>
    </lineage>
</organism>
<gene>
    <name evidence="6" type="ORF">MEUPH1_LOCUS534</name>
</gene>
<keyword evidence="2" id="KW-0863">Zinc-finger</keyword>
<protein>
    <recommendedName>
        <fullName evidence="8">MULE transposase domain-containing protein</fullName>
    </recommendedName>
</protein>
<evidence type="ECO:0000259" key="5">
    <source>
        <dbReference type="Pfam" id="PF10551"/>
    </source>
</evidence>